<gene>
    <name evidence="6" type="primary">LOC100899040</name>
</gene>
<dbReference type="GO" id="GO:0031415">
    <property type="term" value="C:NatA complex"/>
    <property type="evidence" value="ECO:0007669"/>
    <property type="project" value="TreeGrafter"/>
</dbReference>
<dbReference type="InterPro" id="IPR011990">
    <property type="entry name" value="TPR-like_helical_dom_sf"/>
</dbReference>
<protein>
    <submittedName>
        <fullName evidence="6">N-alpha-acetyltransferase 15, NatA auxiliary subunit</fullName>
    </submittedName>
</protein>
<dbReference type="PANTHER" id="PTHR22767">
    <property type="entry name" value="N-TERMINAL ACETYLTRANSFERASE-RELATED"/>
    <property type="match status" value="1"/>
</dbReference>
<accession>A0AAJ6QT15</accession>
<dbReference type="Proteomes" id="UP000694867">
    <property type="component" value="Unplaced"/>
</dbReference>
<keyword evidence="1" id="KW-0677">Repeat</keyword>
<dbReference type="AlphaFoldDB" id="A0AAJ6QT15"/>
<dbReference type="Pfam" id="PF12569">
    <property type="entry name" value="NatA_aux_su"/>
    <property type="match status" value="1"/>
</dbReference>
<evidence type="ECO:0000256" key="4">
    <source>
        <dbReference type="SAM" id="MobiDB-lite"/>
    </source>
</evidence>
<keyword evidence="2 3" id="KW-0802">TPR repeat</keyword>
<evidence type="ECO:0000256" key="1">
    <source>
        <dbReference type="ARBA" id="ARBA00022737"/>
    </source>
</evidence>
<reference evidence="6" key="1">
    <citation type="submission" date="2025-08" db="UniProtKB">
        <authorList>
            <consortium name="RefSeq"/>
        </authorList>
    </citation>
    <scope>IDENTIFICATION</scope>
</reference>
<evidence type="ECO:0000313" key="6">
    <source>
        <dbReference type="RefSeq" id="XP_003742914.1"/>
    </source>
</evidence>
<feature type="compositionally biased region" description="Basic and acidic residues" evidence="4">
    <location>
        <begin position="602"/>
        <end position="639"/>
    </location>
</feature>
<dbReference type="FunFam" id="1.25.40.1040:FF:000003">
    <property type="entry name" value="N-terminal acetyltransferase A, auxiliary subunit"/>
    <property type="match status" value="1"/>
</dbReference>
<proteinExistence type="predicted"/>
<feature type="region of interest" description="Disordered" evidence="4">
    <location>
        <begin position="578"/>
        <end position="639"/>
    </location>
</feature>
<evidence type="ECO:0000313" key="5">
    <source>
        <dbReference type="Proteomes" id="UP000694867"/>
    </source>
</evidence>
<name>A0AAJ6QT15_9ACAR</name>
<dbReference type="SUPFAM" id="SSF48452">
    <property type="entry name" value="TPR-like"/>
    <property type="match status" value="3"/>
</dbReference>
<dbReference type="CTD" id="32934"/>
<dbReference type="PIRSF" id="PIRSF000422">
    <property type="entry name" value="N-terminal-AcTrfase-A_aux_su"/>
    <property type="match status" value="1"/>
</dbReference>
<dbReference type="KEGG" id="goe:100899040"/>
<dbReference type="InterPro" id="IPR019734">
    <property type="entry name" value="TPR_rpt"/>
</dbReference>
<sequence>MSPNQPLPQKENAVFKKILRCYENKQYKNGLKLAKQILSNPKYAEHGETLAMKGLLLNCLRRKDEAYEHVKRGLKSDVKSHVCWHVFGLLQRSDRKYDEAIRAYRNALKCDSDHIQILRDLSLLQIQMRDLEGYKETRHKLFTLRPTQKASWIGLAMSYHLLDDHEMAVKLIDEFLKIQNKTSYDYEQSELLLYELQIIFESGNYVEVLQRMDHNAGLIYDKLSLMEMRAEVYLRLEKFDLAEKLYNELITRNPENKAFYYGMMKARCLDKDEDKVAMLEEFSKKFPRAQIPRRLPLNMSSGETFRSLVDDYMRRAITKGVPPLFVDLKPLYADPQNVKIIEELIEMYLQNLVISSTFESAGGDGAELQPVTSVVWTLYLACQHFDHIGDTKRALELVERAIEHTPTLIELYLAKAKFYKHAGNMIGAVQCLDEAQALDTADRYINSKCAKYMLKAKLLDEAEAMCAKFTRENVSAMENLNEMQCMWFQTECANAYSKLNRYGDALKKCHEVDRHFVEIIEDQFDFHTYCMRKTTLRSYIGLLRLEDVVRGHPFYFKAARIAIKTYLRLHDHPLNDKKAEQDQLESTLSKSELKKLRSKQKKAQEKVRQDEKENKDKKVANDDEKLEDTLNPEKLERPENPLEEAIRFLKPLQELSPKNIETHLLAYEIYMRTGKPLLMLQCLKRAHRLQPDHPQLHVCLAHFVSKVANQDLTGPVGAVVEKQLSSLLSGKQKSAKDLNSDFLQQHRDSYAHAVAAATVLYELDKTKQSEALKLLNFEADPLIKHGVTRERCEEVMELLESGAFGAIGDAEYLKAFKNSCARRFPLAEVFQATGVISAPRPASADATADRQISQDV</sequence>
<organism evidence="5 6">
    <name type="scientific">Galendromus occidentalis</name>
    <name type="common">western predatory mite</name>
    <dbReference type="NCBI Taxonomy" id="34638"/>
    <lineage>
        <taxon>Eukaryota</taxon>
        <taxon>Metazoa</taxon>
        <taxon>Ecdysozoa</taxon>
        <taxon>Arthropoda</taxon>
        <taxon>Chelicerata</taxon>
        <taxon>Arachnida</taxon>
        <taxon>Acari</taxon>
        <taxon>Parasitiformes</taxon>
        <taxon>Mesostigmata</taxon>
        <taxon>Gamasina</taxon>
        <taxon>Phytoseioidea</taxon>
        <taxon>Phytoseiidae</taxon>
        <taxon>Typhlodrominae</taxon>
        <taxon>Galendromus</taxon>
    </lineage>
</organism>
<dbReference type="Gene3D" id="1.25.40.1040">
    <property type="match status" value="1"/>
</dbReference>
<dbReference type="InterPro" id="IPR021183">
    <property type="entry name" value="NatA_aux_su"/>
</dbReference>
<keyword evidence="5" id="KW-1185">Reference proteome</keyword>
<evidence type="ECO:0000256" key="2">
    <source>
        <dbReference type="ARBA" id="ARBA00022803"/>
    </source>
</evidence>
<dbReference type="PROSITE" id="PS50005">
    <property type="entry name" value="TPR"/>
    <property type="match status" value="2"/>
</dbReference>
<feature type="repeat" description="TPR" evidence="3">
    <location>
        <begin position="223"/>
        <end position="256"/>
    </location>
</feature>
<feature type="repeat" description="TPR" evidence="3">
    <location>
        <begin position="81"/>
        <end position="114"/>
    </location>
</feature>
<dbReference type="Gene3D" id="1.25.40.1010">
    <property type="match status" value="1"/>
</dbReference>
<dbReference type="RefSeq" id="XP_003742914.1">
    <property type="nucleotide sequence ID" value="XM_003742866.2"/>
</dbReference>
<dbReference type="SMART" id="SM00028">
    <property type="entry name" value="TPR"/>
    <property type="match status" value="7"/>
</dbReference>
<dbReference type="GeneID" id="100899040"/>
<dbReference type="PANTHER" id="PTHR22767:SF2">
    <property type="entry name" value="N(ALPHA)-ACETYLTRANSFERASE 15_16, ISOFORM A"/>
    <property type="match status" value="1"/>
</dbReference>
<evidence type="ECO:0000256" key="3">
    <source>
        <dbReference type="PROSITE-ProRule" id="PRU00339"/>
    </source>
</evidence>